<dbReference type="KEGG" id="lcae:K3721_03490"/>
<evidence type="ECO:0000313" key="2">
    <source>
        <dbReference type="EMBL" id="UWQ55919.1"/>
    </source>
</evidence>
<dbReference type="AlphaFoldDB" id="A0A9Q9HIT7"/>
<organism evidence="2 3">
    <name type="scientific">Leisingera caerulea</name>
    <name type="common">Phaeobacter caeruleus</name>
    <dbReference type="NCBI Taxonomy" id="506591"/>
    <lineage>
        <taxon>Bacteria</taxon>
        <taxon>Pseudomonadati</taxon>
        <taxon>Pseudomonadota</taxon>
        <taxon>Alphaproteobacteria</taxon>
        <taxon>Rhodobacterales</taxon>
        <taxon>Roseobacteraceae</taxon>
        <taxon>Leisingera</taxon>
    </lineage>
</organism>
<feature type="region of interest" description="Disordered" evidence="1">
    <location>
        <begin position="1"/>
        <end position="22"/>
    </location>
</feature>
<evidence type="ECO:0000313" key="3">
    <source>
        <dbReference type="Proteomes" id="UP001058713"/>
    </source>
</evidence>
<dbReference type="EMBL" id="CP081070">
    <property type="protein sequence ID" value="UWQ55919.1"/>
    <property type="molecule type" value="Genomic_DNA"/>
</dbReference>
<gene>
    <name evidence="2" type="ORF">K3721_03490</name>
</gene>
<protein>
    <submittedName>
        <fullName evidence="2">Uncharacterized protein</fullName>
    </submittedName>
</protein>
<name>A0A9Q9HIT7_LEICA</name>
<evidence type="ECO:0000256" key="1">
    <source>
        <dbReference type="SAM" id="MobiDB-lite"/>
    </source>
</evidence>
<accession>A0A9Q9HIT7</accession>
<reference evidence="2" key="1">
    <citation type="submission" date="2021-08" db="EMBL/GenBank/DDBJ databases">
        <authorList>
            <person name="Nwanade C."/>
            <person name="Wang M."/>
            <person name="Masoudi A."/>
            <person name="Yu Z."/>
            <person name="Liu J."/>
        </authorList>
    </citation>
    <scope>NUCLEOTIDE SEQUENCE</scope>
    <source>
        <strain evidence="2">S122</strain>
    </source>
</reference>
<proteinExistence type="predicted"/>
<dbReference type="Proteomes" id="UP001058713">
    <property type="component" value="Chromosome"/>
</dbReference>
<dbReference type="RefSeq" id="WP_259958515.1">
    <property type="nucleotide sequence ID" value="NZ_CBDUNH010000002.1"/>
</dbReference>
<sequence length="61" mass="6599">MPDYGGNPMNPVNLQQDPKDKARQAALEALEQAFAYYTPEPLPAAAEAEAVDGVVEYYQAA</sequence>